<dbReference type="HOGENOM" id="CLU_2054897_0_0_1"/>
<reference evidence="2" key="4">
    <citation type="submission" date="2025-09" db="UniProtKB">
        <authorList>
            <consortium name="Ensembl"/>
        </authorList>
    </citation>
    <scope>IDENTIFICATION</scope>
</reference>
<feature type="region of interest" description="Disordered" evidence="1">
    <location>
        <begin position="1"/>
        <end position="42"/>
    </location>
</feature>
<dbReference type="Proteomes" id="UP000008144">
    <property type="component" value="Chromosome 7"/>
</dbReference>
<evidence type="ECO:0000313" key="2">
    <source>
        <dbReference type="Ensembl" id="ENSCINP00000030090.1"/>
    </source>
</evidence>
<organism evidence="2 3">
    <name type="scientific">Ciona intestinalis</name>
    <name type="common">Transparent sea squirt</name>
    <name type="synonym">Ascidia intestinalis</name>
    <dbReference type="NCBI Taxonomy" id="7719"/>
    <lineage>
        <taxon>Eukaryota</taxon>
        <taxon>Metazoa</taxon>
        <taxon>Chordata</taxon>
        <taxon>Tunicata</taxon>
        <taxon>Ascidiacea</taxon>
        <taxon>Phlebobranchia</taxon>
        <taxon>Cionidae</taxon>
        <taxon>Ciona</taxon>
    </lineage>
</organism>
<reference evidence="2" key="3">
    <citation type="submission" date="2025-08" db="UniProtKB">
        <authorList>
            <consortium name="Ensembl"/>
        </authorList>
    </citation>
    <scope>IDENTIFICATION</scope>
</reference>
<dbReference type="EMBL" id="EAAA01002488">
    <property type="status" value="NOT_ANNOTATED_CDS"/>
    <property type="molecule type" value="Genomic_DNA"/>
</dbReference>
<protein>
    <submittedName>
        <fullName evidence="2">Uncharacterized protein</fullName>
    </submittedName>
</protein>
<evidence type="ECO:0000256" key="1">
    <source>
        <dbReference type="SAM" id="MobiDB-lite"/>
    </source>
</evidence>
<dbReference type="InParanoid" id="H2XKA8"/>
<reference evidence="2" key="2">
    <citation type="journal article" date="2008" name="Genome Biol.">
        <title>Improved genome assembly and evidence-based global gene model set for the chordate Ciona intestinalis: new insight into intron and operon populations.</title>
        <authorList>
            <person name="Satou Y."/>
            <person name="Mineta K."/>
            <person name="Ogasawara M."/>
            <person name="Sasakura Y."/>
            <person name="Shoguchi E."/>
            <person name="Ueno K."/>
            <person name="Yamada L."/>
            <person name="Matsumoto J."/>
            <person name="Wasserscheid J."/>
            <person name="Dewar K."/>
            <person name="Wiley G.B."/>
            <person name="Macmil S.L."/>
            <person name="Roe B.A."/>
            <person name="Zeller R.W."/>
            <person name="Hastings K.E."/>
            <person name="Lemaire P."/>
            <person name="Lindquist E."/>
            <person name="Endo T."/>
            <person name="Hotta K."/>
            <person name="Inaba K."/>
        </authorList>
    </citation>
    <scope>NUCLEOTIDE SEQUENCE [LARGE SCALE GENOMIC DNA]</scope>
    <source>
        <strain evidence="2">wild type</strain>
    </source>
</reference>
<name>H2XKA8_CIOIN</name>
<evidence type="ECO:0000313" key="3">
    <source>
        <dbReference type="Proteomes" id="UP000008144"/>
    </source>
</evidence>
<sequence>MEDNGALQDETGGNVHGGETSGNQVSASDGNGSHEQPENKRKCCIKRWEEIHKEKTKRDNEEAKEKMGKRLKLMKDLTVQSTESGDYYMFIDETKRKQIMGSDDENMKMHKLLQLVGFDL</sequence>
<dbReference type="AlphaFoldDB" id="H2XKA8"/>
<keyword evidence="3" id="KW-1185">Reference proteome</keyword>
<proteinExistence type="predicted"/>
<dbReference type="Ensembl" id="ENSCINT00000032381.1">
    <property type="protein sequence ID" value="ENSCINP00000030090.1"/>
    <property type="gene ID" value="ENSCING00000018794.1"/>
</dbReference>
<reference evidence="3" key="1">
    <citation type="journal article" date="2002" name="Science">
        <title>The draft genome of Ciona intestinalis: insights into chordate and vertebrate origins.</title>
        <authorList>
            <person name="Dehal P."/>
            <person name="Satou Y."/>
            <person name="Campbell R.K."/>
            <person name="Chapman J."/>
            <person name="Degnan B."/>
            <person name="De Tomaso A."/>
            <person name="Davidson B."/>
            <person name="Di Gregorio A."/>
            <person name="Gelpke M."/>
            <person name="Goodstein D.M."/>
            <person name="Harafuji N."/>
            <person name="Hastings K.E."/>
            <person name="Ho I."/>
            <person name="Hotta K."/>
            <person name="Huang W."/>
            <person name="Kawashima T."/>
            <person name="Lemaire P."/>
            <person name="Martinez D."/>
            <person name="Meinertzhagen I.A."/>
            <person name="Necula S."/>
            <person name="Nonaka M."/>
            <person name="Putnam N."/>
            <person name="Rash S."/>
            <person name="Saiga H."/>
            <person name="Satake M."/>
            <person name="Terry A."/>
            <person name="Yamada L."/>
            <person name="Wang H.G."/>
            <person name="Awazu S."/>
            <person name="Azumi K."/>
            <person name="Boore J."/>
            <person name="Branno M."/>
            <person name="Chin-Bow S."/>
            <person name="DeSantis R."/>
            <person name="Doyle S."/>
            <person name="Francino P."/>
            <person name="Keys D.N."/>
            <person name="Haga S."/>
            <person name="Hayashi H."/>
            <person name="Hino K."/>
            <person name="Imai K.S."/>
            <person name="Inaba K."/>
            <person name="Kano S."/>
            <person name="Kobayashi K."/>
            <person name="Kobayashi M."/>
            <person name="Lee B.I."/>
            <person name="Makabe K.W."/>
            <person name="Manohar C."/>
            <person name="Matassi G."/>
            <person name="Medina M."/>
            <person name="Mochizuki Y."/>
            <person name="Mount S."/>
            <person name="Morishita T."/>
            <person name="Miura S."/>
            <person name="Nakayama A."/>
            <person name="Nishizaka S."/>
            <person name="Nomoto H."/>
            <person name="Ohta F."/>
            <person name="Oishi K."/>
            <person name="Rigoutsos I."/>
            <person name="Sano M."/>
            <person name="Sasaki A."/>
            <person name="Sasakura Y."/>
            <person name="Shoguchi E."/>
            <person name="Shin-i T."/>
            <person name="Spagnuolo A."/>
            <person name="Stainier D."/>
            <person name="Suzuki M.M."/>
            <person name="Tassy O."/>
            <person name="Takatori N."/>
            <person name="Tokuoka M."/>
            <person name="Yagi K."/>
            <person name="Yoshizaki F."/>
            <person name="Wada S."/>
            <person name="Zhang C."/>
            <person name="Hyatt P.D."/>
            <person name="Larimer F."/>
            <person name="Detter C."/>
            <person name="Doggett N."/>
            <person name="Glavina T."/>
            <person name="Hawkins T."/>
            <person name="Richardson P."/>
            <person name="Lucas S."/>
            <person name="Kohara Y."/>
            <person name="Levine M."/>
            <person name="Satoh N."/>
            <person name="Rokhsar D.S."/>
        </authorList>
    </citation>
    <scope>NUCLEOTIDE SEQUENCE [LARGE SCALE GENOMIC DNA]</scope>
</reference>
<feature type="compositionally biased region" description="Polar residues" evidence="1">
    <location>
        <begin position="21"/>
        <end position="34"/>
    </location>
</feature>
<accession>H2XKA8</accession>